<evidence type="ECO:0000259" key="1">
    <source>
        <dbReference type="Pfam" id="PF00082"/>
    </source>
</evidence>
<dbReference type="Proteomes" id="UP000008795">
    <property type="component" value="Chromosome"/>
</dbReference>
<dbReference type="InterPro" id="IPR036852">
    <property type="entry name" value="Peptidase_S8/S53_dom_sf"/>
</dbReference>
<name>D6D392_9BACE</name>
<dbReference type="Gene3D" id="3.40.50.200">
    <property type="entry name" value="Peptidase S8/S53 domain"/>
    <property type="match status" value="1"/>
</dbReference>
<dbReference type="EMBL" id="FP929033">
    <property type="protein sequence ID" value="CBK68894.1"/>
    <property type="molecule type" value="Genomic_DNA"/>
</dbReference>
<accession>D6D392</accession>
<dbReference type="PATRIC" id="fig|657309.4.peg.2915"/>
<proteinExistence type="predicted"/>
<dbReference type="eggNOG" id="COG1404">
    <property type="taxonomic scope" value="Bacteria"/>
</dbReference>
<dbReference type="KEGG" id="bxy:BXY_39600"/>
<dbReference type="RefSeq" id="WP_015532689.1">
    <property type="nucleotide sequence ID" value="NC_021017.1"/>
</dbReference>
<dbReference type="InterPro" id="IPR000209">
    <property type="entry name" value="Peptidase_S8/S53_dom"/>
</dbReference>
<organism evidence="2 3">
    <name type="scientific">Bacteroides xylanisolvens XB1A</name>
    <dbReference type="NCBI Taxonomy" id="657309"/>
    <lineage>
        <taxon>Bacteria</taxon>
        <taxon>Pseudomonadati</taxon>
        <taxon>Bacteroidota</taxon>
        <taxon>Bacteroidia</taxon>
        <taxon>Bacteroidales</taxon>
        <taxon>Bacteroidaceae</taxon>
        <taxon>Bacteroides</taxon>
    </lineage>
</organism>
<dbReference type="GO" id="GO:0004252">
    <property type="term" value="F:serine-type endopeptidase activity"/>
    <property type="evidence" value="ECO:0007669"/>
    <property type="project" value="InterPro"/>
</dbReference>
<evidence type="ECO:0000313" key="2">
    <source>
        <dbReference type="EMBL" id="CBK68894.1"/>
    </source>
</evidence>
<dbReference type="GO" id="GO:0006508">
    <property type="term" value="P:proteolysis"/>
    <property type="evidence" value="ECO:0007669"/>
    <property type="project" value="InterPro"/>
</dbReference>
<dbReference type="InterPro" id="IPR034074">
    <property type="entry name" value="Y4bN_pept_dom"/>
</dbReference>
<sequence length="707" mass="79905">MSNQRALQQLLSLWQIYCDKGQFDFGLAPFRTLFEQLKDVRLWNEIDRLDEYGVRDKLEELAIKETSAVKVQIELWFSSSSEKRSARELQIRILTEQAGGRIISTYQNVDIQFHAIIIECSAATVKQMLEGSAPLIKANEVQWIRPTGQVIDKVISDENAEIERIFDYDTNLIETSPLVALLDGMPLENHTMLRDRLIVDDPDGWEENYLAADRKHGTAMASLLIHGDANAPWSPLTSRLYVRPIFRTNIEHEECVPDDVIFVDLLHRAVKRIMEEDVSKTVKIINLSVGDSSRLFLHSMSPEARMLDWLSFHYKVLFIVSAGNHPSFLYLNGTYGSFKEKAQKEQMSIIYKHLQADKRNRTLLAPAESVNCLTVGALHADMSNPCVMDGRINPIPSLMPATYTAIGGGYDRSIKPDLVYRGGKLLYNEIYADSMDATLRISKISSRAPGQMVAYPPNPTSIAYLKGTSNATALVSHLGAYLVNIIREIPLLELPDNLMAIAVKGMLVHGCSWGEIGEKLNECLGTNGRMKKRSISNWIGYGMPDIERVKECTQQRVTLIGHGTIRQNQEVVFDYPLPQCLQSKTCKKRLTITLSWFTPINPSNKIYRKARLSFSPKGNEITDQRQEADNNAVKHGTIQHEIFEGKKAIPYLEGKNIEIVVSCGKEESMSENIPYVLIATLEVAPEENLPLYNQIKDRIEIQTHIRV</sequence>
<feature type="domain" description="Peptidase S8/S53" evidence="1">
    <location>
        <begin position="178"/>
        <end position="484"/>
    </location>
</feature>
<protein>
    <submittedName>
        <fullName evidence="2">Subtilase family</fullName>
    </submittedName>
</protein>
<evidence type="ECO:0000313" key="3">
    <source>
        <dbReference type="Proteomes" id="UP000008795"/>
    </source>
</evidence>
<dbReference type="CDD" id="cd04847">
    <property type="entry name" value="Peptidases_S8_Subtilisin_like_2"/>
    <property type="match status" value="1"/>
</dbReference>
<gene>
    <name evidence="2" type="ORF">BXY_39600</name>
</gene>
<dbReference type="Pfam" id="PF00082">
    <property type="entry name" value="Peptidase_S8"/>
    <property type="match status" value="1"/>
</dbReference>
<dbReference type="AlphaFoldDB" id="D6D392"/>
<dbReference type="HOGENOM" id="CLU_016200_0_0_10"/>
<reference evidence="2 3" key="1">
    <citation type="submission" date="2010-03" db="EMBL/GenBank/DDBJ databases">
        <title>The genome sequence of Bacteriodes xylanisolvens XB1A.</title>
        <authorList>
            <consortium name="metaHIT consortium -- http://www.metahit.eu/"/>
            <person name="Pajon A."/>
            <person name="Turner K."/>
            <person name="Parkhill J."/>
            <person name="Bernalier A."/>
        </authorList>
    </citation>
    <scope>NUCLEOTIDE SEQUENCE [LARGE SCALE GENOMIC DNA]</scope>
    <source>
        <strain evidence="2 3">XB1A</strain>
    </source>
</reference>
<reference evidence="2 3" key="2">
    <citation type="submission" date="2010-03" db="EMBL/GenBank/DDBJ databases">
        <authorList>
            <person name="Pajon A."/>
        </authorList>
    </citation>
    <scope>NUCLEOTIDE SEQUENCE [LARGE SCALE GENOMIC DNA]</scope>
    <source>
        <strain evidence="2 3">XB1A</strain>
    </source>
</reference>
<dbReference type="SUPFAM" id="SSF52743">
    <property type="entry name" value="Subtilisin-like"/>
    <property type="match status" value="1"/>
</dbReference>